<evidence type="ECO:0000313" key="3">
    <source>
        <dbReference type="Proteomes" id="UP000184383"/>
    </source>
</evidence>
<feature type="chain" id="PRO_5012431290" evidence="1">
    <location>
        <begin position="21"/>
        <end position="101"/>
    </location>
</feature>
<proteinExistence type="predicted"/>
<accession>A0A1L9RAG5</accession>
<reference evidence="3" key="1">
    <citation type="journal article" date="2017" name="Genome Biol.">
        <title>Comparative genomics reveals high biological diversity and specific adaptations in the industrially and medically important fungal genus Aspergillus.</title>
        <authorList>
            <person name="de Vries R.P."/>
            <person name="Riley R."/>
            <person name="Wiebenga A."/>
            <person name="Aguilar-Osorio G."/>
            <person name="Amillis S."/>
            <person name="Uchima C.A."/>
            <person name="Anderluh G."/>
            <person name="Asadollahi M."/>
            <person name="Askin M."/>
            <person name="Barry K."/>
            <person name="Battaglia E."/>
            <person name="Bayram O."/>
            <person name="Benocci T."/>
            <person name="Braus-Stromeyer S.A."/>
            <person name="Caldana C."/>
            <person name="Canovas D."/>
            <person name="Cerqueira G.C."/>
            <person name="Chen F."/>
            <person name="Chen W."/>
            <person name="Choi C."/>
            <person name="Clum A."/>
            <person name="Dos Santos R.A."/>
            <person name="Damasio A.R."/>
            <person name="Diallinas G."/>
            <person name="Emri T."/>
            <person name="Fekete E."/>
            <person name="Flipphi M."/>
            <person name="Freyberg S."/>
            <person name="Gallo A."/>
            <person name="Gournas C."/>
            <person name="Habgood R."/>
            <person name="Hainaut M."/>
            <person name="Harispe M.L."/>
            <person name="Henrissat B."/>
            <person name="Hilden K.S."/>
            <person name="Hope R."/>
            <person name="Hossain A."/>
            <person name="Karabika E."/>
            <person name="Karaffa L."/>
            <person name="Karanyi Z."/>
            <person name="Krasevec N."/>
            <person name="Kuo A."/>
            <person name="Kusch H."/>
            <person name="LaButti K."/>
            <person name="Lagendijk E.L."/>
            <person name="Lapidus A."/>
            <person name="Levasseur A."/>
            <person name="Lindquist E."/>
            <person name="Lipzen A."/>
            <person name="Logrieco A.F."/>
            <person name="MacCabe A."/>
            <person name="Maekelae M.R."/>
            <person name="Malavazi I."/>
            <person name="Melin P."/>
            <person name="Meyer V."/>
            <person name="Mielnichuk N."/>
            <person name="Miskei M."/>
            <person name="Molnar A.P."/>
            <person name="Mule G."/>
            <person name="Ngan C.Y."/>
            <person name="Orejas M."/>
            <person name="Orosz E."/>
            <person name="Ouedraogo J.P."/>
            <person name="Overkamp K.M."/>
            <person name="Park H.-S."/>
            <person name="Perrone G."/>
            <person name="Piumi F."/>
            <person name="Punt P.J."/>
            <person name="Ram A.F."/>
            <person name="Ramon A."/>
            <person name="Rauscher S."/>
            <person name="Record E."/>
            <person name="Riano-Pachon D.M."/>
            <person name="Robert V."/>
            <person name="Roehrig J."/>
            <person name="Ruller R."/>
            <person name="Salamov A."/>
            <person name="Salih N.S."/>
            <person name="Samson R.A."/>
            <person name="Sandor E."/>
            <person name="Sanguinetti M."/>
            <person name="Schuetze T."/>
            <person name="Sepcic K."/>
            <person name="Shelest E."/>
            <person name="Sherlock G."/>
            <person name="Sophianopoulou V."/>
            <person name="Squina F.M."/>
            <person name="Sun H."/>
            <person name="Susca A."/>
            <person name="Todd R.B."/>
            <person name="Tsang A."/>
            <person name="Unkles S.E."/>
            <person name="van de Wiele N."/>
            <person name="van Rossen-Uffink D."/>
            <person name="Oliveira J.V."/>
            <person name="Vesth T.C."/>
            <person name="Visser J."/>
            <person name="Yu J.-H."/>
            <person name="Zhou M."/>
            <person name="Andersen M.R."/>
            <person name="Archer D.B."/>
            <person name="Baker S.E."/>
            <person name="Benoit I."/>
            <person name="Brakhage A.A."/>
            <person name="Braus G.H."/>
            <person name="Fischer R."/>
            <person name="Frisvad J.C."/>
            <person name="Goldman G.H."/>
            <person name="Houbraken J."/>
            <person name="Oakley B."/>
            <person name="Pocsi I."/>
            <person name="Scazzocchio C."/>
            <person name="Seiboth B."/>
            <person name="vanKuyk P.A."/>
            <person name="Wortman J."/>
            <person name="Dyer P.S."/>
            <person name="Grigoriev I.V."/>
        </authorList>
    </citation>
    <scope>NUCLEOTIDE SEQUENCE [LARGE SCALE GENOMIC DNA]</scope>
    <source>
        <strain evidence="3">DTO 134E9</strain>
    </source>
</reference>
<evidence type="ECO:0000256" key="1">
    <source>
        <dbReference type="SAM" id="SignalP"/>
    </source>
</evidence>
<keyword evidence="1" id="KW-0732">Signal</keyword>
<dbReference type="GeneID" id="63755012"/>
<dbReference type="EMBL" id="KV878215">
    <property type="protein sequence ID" value="OJJ31900.1"/>
    <property type="molecule type" value="Genomic_DNA"/>
</dbReference>
<dbReference type="Proteomes" id="UP000184383">
    <property type="component" value="Unassembled WGS sequence"/>
</dbReference>
<dbReference type="OrthoDB" id="4519385at2759"/>
<dbReference type="VEuPathDB" id="FungiDB:ASPWEDRAFT_71281"/>
<dbReference type="AlphaFoldDB" id="A0A1L9RAG5"/>
<evidence type="ECO:0000313" key="2">
    <source>
        <dbReference type="EMBL" id="OJJ31900.1"/>
    </source>
</evidence>
<organism evidence="2 3">
    <name type="scientific">Aspergillus wentii DTO 134E9</name>
    <dbReference type="NCBI Taxonomy" id="1073089"/>
    <lineage>
        <taxon>Eukaryota</taxon>
        <taxon>Fungi</taxon>
        <taxon>Dikarya</taxon>
        <taxon>Ascomycota</taxon>
        <taxon>Pezizomycotina</taxon>
        <taxon>Eurotiomycetes</taxon>
        <taxon>Eurotiomycetidae</taxon>
        <taxon>Eurotiales</taxon>
        <taxon>Aspergillaceae</taxon>
        <taxon>Aspergillus</taxon>
        <taxon>Aspergillus subgen. Cremei</taxon>
    </lineage>
</organism>
<name>A0A1L9RAG5_ASPWE</name>
<sequence>MKFLSTVGLFVLGCAMSADAFSLYYDGKTIVHDARRQIFPCQKQTFKEGNNLSFFNSNVDLADNCHLTLYDDSECKKIAGSSYGEWRKKLSQNVYSWSYTC</sequence>
<keyword evidence="3" id="KW-1185">Reference proteome</keyword>
<gene>
    <name evidence="2" type="ORF">ASPWEDRAFT_71281</name>
</gene>
<feature type="signal peptide" evidence="1">
    <location>
        <begin position="1"/>
        <end position="20"/>
    </location>
</feature>
<dbReference type="RefSeq" id="XP_040685577.1">
    <property type="nucleotide sequence ID" value="XM_040839164.1"/>
</dbReference>
<protein>
    <submittedName>
        <fullName evidence="2">Uncharacterized protein</fullName>
    </submittedName>
</protein>